<comment type="caution">
    <text evidence="1">The sequence shown here is derived from an EMBL/GenBank/DDBJ whole genome shotgun (WGS) entry which is preliminary data.</text>
</comment>
<proteinExistence type="predicted"/>
<evidence type="ECO:0000313" key="1">
    <source>
        <dbReference type="EMBL" id="GAA2203045.1"/>
    </source>
</evidence>
<organism evidence="1 2">
    <name type="scientific">Streptomyces bangladeshensis</name>
    <dbReference type="NCBI Taxonomy" id="295352"/>
    <lineage>
        <taxon>Bacteria</taxon>
        <taxon>Bacillati</taxon>
        <taxon>Actinomycetota</taxon>
        <taxon>Actinomycetes</taxon>
        <taxon>Kitasatosporales</taxon>
        <taxon>Streptomycetaceae</taxon>
        <taxon>Streptomyces</taxon>
    </lineage>
</organism>
<accession>A0ABP5NY23</accession>
<protein>
    <recommendedName>
        <fullName evidence="3">Secreted protein</fullName>
    </recommendedName>
</protein>
<evidence type="ECO:0000313" key="2">
    <source>
        <dbReference type="Proteomes" id="UP001501391"/>
    </source>
</evidence>
<dbReference type="Proteomes" id="UP001501391">
    <property type="component" value="Unassembled WGS sequence"/>
</dbReference>
<reference evidence="2" key="1">
    <citation type="journal article" date="2019" name="Int. J. Syst. Evol. Microbiol.">
        <title>The Global Catalogue of Microorganisms (GCM) 10K type strain sequencing project: providing services to taxonomists for standard genome sequencing and annotation.</title>
        <authorList>
            <consortium name="The Broad Institute Genomics Platform"/>
            <consortium name="The Broad Institute Genome Sequencing Center for Infectious Disease"/>
            <person name="Wu L."/>
            <person name="Ma J."/>
        </authorList>
    </citation>
    <scope>NUCLEOTIDE SEQUENCE [LARGE SCALE GENOMIC DNA]</scope>
    <source>
        <strain evidence="2">JCM 14924</strain>
    </source>
</reference>
<keyword evidence="2" id="KW-1185">Reference proteome</keyword>
<dbReference type="EMBL" id="BAAAOQ010000026">
    <property type="protein sequence ID" value="GAA2203045.1"/>
    <property type="molecule type" value="Genomic_DNA"/>
</dbReference>
<gene>
    <name evidence="1" type="ORF">GCM10009787_64460</name>
</gene>
<sequence>MVLGLWCSVCGARAGVLTFRVRARAMAGTGCGTGSVPPAGAWLGVLRAVAPGPARPAPARSRARSFLSPAGGGRPAWAGSWCPVVRGTQPFLFVECLESDEYDPRTAVAVAADLARSRSARRVRARRLPCLER</sequence>
<evidence type="ECO:0008006" key="3">
    <source>
        <dbReference type="Google" id="ProtNLM"/>
    </source>
</evidence>
<name>A0ABP5NY23_9ACTN</name>